<dbReference type="RefSeq" id="WP_039348080.1">
    <property type="nucleotide sequence ID" value="NZ_FOLA01000001.1"/>
</dbReference>
<evidence type="ECO:0000313" key="1">
    <source>
        <dbReference type="EMBL" id="KIA90712.1"/>
    </source>
</evidence>
<protein>
    <submittedName>
        <fullName evidence="1">Uncharacterized protein</fullName>
    </submittedName>
</protein>
<evidence type="ECO:0000313" key="2">
    <source>
        <dbReference type="Proteomes" id="UP000031473"/>
    </source>
</evidence>
<dbReference type="AlphaFoldDB" id="A0A0C1FCE3"/>
<dbReference type="STRING" id="266749.SAMN05421876_10165"/>
<reference evidence="1 2" key="1">
    <citation type="submission" date="2014-10" db="EMBL/GenBank/DDBJ databases">
        <title>Kaistella jeonii genome.</title>
        <authorList>
            <person name="Clayton J.T."/>
            <person name="Newman J.D."/>
        </authorList>
    </citation>
    <scope>NUCLEOTIDE SEQUENCE [LARGE SCALE GENOMIC DNA]</scope>
    <source>
        <strain evidence="1 2">DSM 17048</strain>
    </source>
</reference>
<dbReference type="OrthoDB" id="5649947at2"/>
<dbReference type="Proteomes" id="UP000031473">
    <property type="component" value="Unassembled WGS sequence"/>
</dbReference>
<comment type="caution">
    <text evidence="1">The sequence shown here is derived from an EMBL/GenBank/DDBJ whole genome shotgun (WGS) entry which is preliminary data.</text>
</comment>
<dbReference type="EMBL" id="JSYL01000001">
    <property type="protein sequence ID" value="KIA90712.1"/>
    <property type="molecule type" value="Genomic_DNA"/>
</dbReference>
<accession>A0A0C1FCE3</accession>
<proteinExistence type="predicted"/>
<organism evidence="1 2">
    <name type="scientific">Kaistella jeonii</name>
    <dbReference type="NCBI Taxonomy" id="266749"/>
    <lineage>
        <taxon>Bacteria</taxon>
        <taxon>Pseudomonadati</taxon>
        <taxon>Bacteroidota</taxon>
        <taxon>Flavobacteriia</taxon>
        <taxon>Flavobacteriales</taxon>
        <taxon>Weeksellaceae</taxon>
        <taxon>Chryseobacterium group</taxon>
        <taxon>Kaistella</taxon>
    </lineage>
</organism>
<name>A0A0C1FCE3_9FLAO</name>
<keyword evidence="2" id="KW-1185">Reference proteome</keyword>
<sequence length="186" mass="21863">MNTILQNTGKISSYLIEMGISDFDEACEFVKNLPYKRNINKENIFCILEEDGGTCSTKHALLKRLADENNIRDVKLMLGIFKMNSQNTPKIAAVLQNYRLKEMPEAHNYLKLENEIHDFTTRNSKPEDFIHDLVEEIEIQPDQITDFKVDYHKKFLRNYLQQNPKINYSPAELWQIREECIVALQH</sequence>
<gene>
    <name evidence="1" type="ORF">OA86_02255</name>
</gene>